<dbReference type="InterPro" id="IPR004358">
    <property type="entry name" value="Sig_transdc_His_kin-like_C"/>
</dbReference>
<keyword evidence="4" id="KW-0808">Transferase</keyword>
<dbReference type="EMBL" id="SJSK01000004">
    <property type="protein sequence ID" value="TCC89406.1"/>
    <property type="molecule type" value="Genomic_DNA"/>
</dbReference>
<evidence type="ECO:0000256" key="3">
    <source>
        <dbReference type="ARBA" id="ARBA00022553"/>
    </source>
</evidence>
<dbReference type="GO" id="GO:0005886">
    <property type="term" value="C:plasma membrane"/>
    <property type="evidence" value="ECO:0007669"/>
    <property type="project" value="TreeGrafter"/>
</dbReference>
<evidence type="ECO:0000256" key="5">
    <source>
        <dbReference type="ARBA" id="ARBA00022777"/>
    </source>
</evidence>
<keyword evidence="3" id="KW-0597">Phosphoprotein</keyword>
<evidence type="ECO:0000259" key="7">
    <source>
        <dbReference type="PROSITE" id="PS50109"/>
    </source>
</evidence>
<dbReference type="OrthoDB" id="9811889at2"/>
<dbReference type="SMART" id="SM00387">
    <property type="entry name" value="HATPase_c"/>
    <property type="match status" value="1"/>
</dbReference>
<comment type="caution">
    <text evidence="8">The sequence shown here is derived from an EMBL/GenBank/DDBJ whole genome shotgun (WGS) entry which is preliminary data.</text>
</comment>
<dbReference type="AlphaFoldDB" id="A0A4V2MI84"/>
<evidence type="ECO:0000256" key="1">
    <source>
        <dbReference type="ARBA" id="ARBA00000085"/>
    </source>
</evidence>
<dbReference type="Pfam" id="PF00512">
    <property type="entry name" value="HisKA"/>
    <property type="match status" value="1"/>
</dbReference>
<dbReference type="Gene3D" id="3.30.565.10">
    <property type="entry name" value="Histidine kinase-like ATPase, C-terminal domain"/>
    <property type="match status" value="1"/>
</dbReference>
<keyword evidence="9" id="KW-1185">Reference proteome</keyword>
<dbReference type="Gene3D" id="1.10.287.130">
    <property type="match status" value="1"/>
</dbReference>
<evidence type="ECO:0000256" key="2">
    <source>
        <dbReference type="ARBA" id="ARBA00012438"/>
    </source>
</evidence>
<dbReference type="Pfam" id="PF02518">
    <property type="entry name" value="HATPase_c"/>
    <property type="match status" value="1"/>
</dbReference>
<proteinExistence type="predicted"/>
<dbReference type="Gene3D" id="3.30.450.40">
    <property type="match status" value="1"/>
</dbReference>
<dbReference type="InterPro" id="IPR036890">
    <property type="entry name" value="HATPase_C_sf"/>
</dbReference>
<dbReference type="GO" id="GO:0009927">
    <property type="term" value="F:histidine phosphotransfer kinase activity"/>
    <property type="evidence" value="ECO:0007669"/>
    <property type="project" value="TreeGrafter"/>
</dbReference>
<dbReference type="PROSITE" id="PS50109">
    <property type="entry name" value="HIS_KIN"/>
    <property type="match status" value="1"/>
</dbReference>
<dbReference type="InterPro" id="IPR003018">
    <property type="entry name" value="GAF"/>
</dbReference>
<dbReference type="InterPro" id="IPR029016">
    <property type="entry name" value="GAF-like_dom_sf"/>
</dbReference>
<comment type="catalytic activity">
    <reaction evidence="1">
        <text>ATP + protein L-histidine = ADP + protein N-phospho-L-histidine.</text>
        <dbReference type="EC" id="2.7.13.3"/>
    </reaction>
</comment>
<dbReference type="PANTHER" id="PTHR43047">
    <property type="entry name" value="TWO-COMPONENT HISTIDINE PROTEIN KINASE"/>
    <property type="match status" value="1"/>
</dbReference>
<dbReference type="Proteomes" id="UP000292884">
    <property type="component" value="Unassembled WGS sequence"/>
</dbReference>
<dbReference type="InterPro" id="IPR036097">
    <property type="entry name" value="HisK_dim/P_sf"/>
</dbReference>
<dbReference type="EC" id="2.7.13.3" evidence="2"/>
<sequence length="400" mass="44246">MSSSNNPVPLNEMERIITLSDYDLDYSGLENNFKDIIHLAARVAGTEISLINLIDSFTQWSIAHHGLDVEQMPREDSVCQYTIMEEDHFEVEDLSADARFTDKFYVDKPLSLRYYFGIPLKTSTGFNIGALCVLDTNFKKLTPEKVELLKLIANEIVNRLNTIKLLQELKSKLNDAKETHKRVAHDIRGPLSGIIGISEIISERGNENQLDEVMDFVTLIHKSSRSILDLADEILTEEKKRLGEPQGDGFNLTVFKEKLEKLYLPQAQNKNIALNINNDPKLATIPISKNKLLQIVGNLISNAIKFTPQGGSVTVDLDLALEMSKKTLKITVSDTGEGLTEDSISSILSGTQGTSQGTGGESGYGFGLAMVKHLVDTLKGKMEITSEEGKGAKFVVTISQ</sequence>
<dbReference type="GO" id="GO:0000155">
    <property type="term" value="F:phosphorelay sensor kinase activity"/>
    <property type="evidence" value="ECO:0007669"/>
    <property type="project" value="InterPro"/>
</dbReference>
<dbReference type="InterPro" id="IPR003661">
    <property type="entry name" value="HisK_dim/P_dom"/>
</dbReference>
<keyword evidence="6" id="KW-0175">Coiled coil</keyword>
<feature type="coiled-coil region" evidence="6">
    <location>
        <begin position="159"/>
        <end position="186"/>
    </location>
</feature>
<reference evidence="8 9" key="1">
    <citation type="submission" date="2019-02" db="EMBL/GenBank/DDBJ databases">
        <title>Pedobacter sp. RP-1-13 sp. nov., isolated from Arctic soil.</title>
        <authorList>
            <person name="Dahal R.H."/>
        </authorList>
    </citation>
    <scope>NUCLEOTIDE SEQUENCE [LARGE SCALE GENOMIC DNA]</scope>
    <source>
        <strain evidence="8 9">RP-1-13</strain>
    </source>
</reference>
<dbReference type="SUPFAM" id="SSF55781">
    <property type="entry name" value="GAF domain-like"/>
    <property type="match status" value="1"/>
</dbReference>
<dbReference type="PANTHER" id="PTHR43047:SF72">
    <property type="entry name" value="OSMOSENSING HISTIDINE PROTEIN KINASE SLN1"/>
    <property type="match status" value="1"/>
</dbReference>
<dbReference type="PRINTS" id="PR00344">
    <property type="entry name" value="BCTRLSENSOR"/>
</dbReference>
<dbReference type="SUPFAM" id="SSF47384">
    <property type="entry name" value="Homodimeric domain of signal transducing histidine kinase"/>
    <property type="match status" value="1"/>
</dbReference>
<dbReference type="InterPro" id="IPR003594">
    <property type="entry name" value="HATPase_dom"/>
</dbReference>
<dbReference type="SMART" id="SM00065">
    <property type="entry name" value="GAF"/>
    <property type="match status" value="1"/>
</dbReference>
<dbReference type="InterPro" id="IPR005467">
    <property type="entry name" value="His_kinase_dom"/>
</dbReference>
<evidence type="ECO:0000313" key="9">
    <source>
        <dbReference type="Proteomes" id="UP000292884"/>
    </source>
</evidence>
<evidence type="ECO:0000313" key="8">
    <source>
        <dbReference type="EMBL" id="TCC89406.1"/>
    </source>
</evidence>
<keyword evidence="5 8" id="KW-0418">Kinase</keyword>
<accession>A0A4V2MI84</accession>
<gene>
    <name evidence="8" type="ORF">EZ428_17070</name>
</gene>
<dbReference type="SMART" id="SM00388">
    <property type="entry name" value="HisKA"/>
    <property type="match status" value="1"/>
</dbReference>
<organism evidence="8 9">
    <name type="scientific">Pedobacter frigiditerrae</name>
    <dbReference type="NCBI Taxonomy" id="2530452"/>
    <lineage>
        <taxon>Bacteria</taxon>
        <taxon>Pseudomonadati</taxon>
        <taxon>Bacteroidota</taxon>
        <taxon>Sphingobacteriia</taxon>
        <taxon>Sphingobacteriales</taxon>
        <taxon>Sphingobacteriaceae</taxon>
        <taxon>Pedobacter</taxon>
    </lineage>
</organism>
<name>A0A4V2MI84_9SPHI</name>
<evidence type="ECO:0000256" key="6">
    <source>
        <dbReference type="SAM" id="Coils"/>
    </source>
</evidence>
<protein>
    <recommendedName>
        <fullName evidence="2">histidine kinase</fullName>
        <ecNumber evidence="2">2.7.13.3</ecNumber>
    </recommendedName>
</protein>
<dbReference type="SUPFAM" id="SSF55874">
    <property type="entry name" value="ATPase domain of HSP90 chaperone/DNA topoisomerase II/histidine kinase"/>
    <property type="match status" value="1"/>
</dbReference>
<evidence type="ECO:0000256" key="4">
    <source>
        <dbReference type="ARBA" id="ARBA00022679"/>
    </source>
</evidence>
<feature type="domain" description="Histidine kinase" evidence="7">
    <location>
        <begin position="182"/>
        <end position="400"/>
    </location>
</feature>
<dbReference type="RefSeq" id="WP_131554393.1">
    <property type="nucleotide sequence ID" value="NZ_SJSK01000004.1"/>
</dbReference>
<dbReference type="Pfam" id="PF01590">
    <property type="entry name" value="GAF"/>
    <property type="match status" value="1"/>
</dbReference>